<evidence type="ECO:0000313" key="1">
    <source>
        <dbReference type="EMBL" id="GLC61614.1"/>
    </source>
</evidence>
<evidence type="ECO:0000313" key="2">
    <source>
        <dbReference type="Proteomes" id="UP001165080"/>
    </source>
</evidence>
<dbReference type="AlphaFoldDB" id="A0A9W6C0B5"/>
<dbReference type="InterPro" id="IPR029063">
    <property type="entry name" value="SAM-dependent_MTases_sf"/>
</dbReference>
<dbReference type="Proteomes" id="UP001165080">
    <property type="component" value="Unassembled WGS sequence"/>
</dbReference>
<comment type="caution">
    <text evidence="1">The sequence shown here is derived from an EMBL/GenBank/DDBJ whole genome shotgun (WGS) entry which is preliminary data.</text>
</comment>
<reference evidence="1 2" key="1">
    <citation type="journal article" date="2023" name="Commun. Biol.">
        <title>Reorganization of the ancestral sex-determining regions during the evolution of trioecy in Pleodorina starrii.</title>
        <authorList>
            <person name="Takahashi K."/>
            <person name="Suzuki S."/>
            <person name="Kawai-Toyooka H."/>
            <person name="Yamamoto K."/>
            <person name="Hamaji T."/>
            <person name="Ootsuki R."/>
            <person name="Yamaguchi H."/>
            <person name="Kawachi M."/>
            <person name="Higashiyama T."/>
            <person name="Nozaki H."/>
        </authorList>
    </citation>
    <scope>NUCLEOTIDE SEQUENCE [LARGE SCALE GENOMIC DNA]</scope>
    <source>
        <strain evidence="1 2">NIES-4479</strain>
    </source>
</reference>
<dbReference type="Gene3D" id="3.40.50.150">
    <property type="entry name" value="Vaccinia Virus protein VP39"/>
    <property type="match status" value="1"/>
</dbReference>
<gene>
    <name evidence="1" type="primary">PLESTB002905</name>
    <name evidence="1" type="ORF">PLESTB_001782800</name>
</gene>
<organism evidence="1 2">
    <name type="scientific">Pleodorina starrii</name>
    <dbReference type="NCBI Taxonomy" id="330485"/>
    <lineage>
        <taxon>Eukaryota</taxon>
        <taxon>Viridiplantae</taxon>
        <taxon>Chlorophyta</taxon>
        <taxon>core chlorophytes</taxon>
        <taxon>Chlorophyceae</taxon>
        <taxon>CS clade</taxon>
        <taxon>Chlamydomonadales</taxon>
        <taxon>Volvocaceae</taxon>
        <taxon>Pleodorina</taxon>
    </lineage>
</organism>
<protein>
    <recommendedName>
        <fullName evidence="3">DOT1 domain-containing protein</fullName>
    </recommendedName>
</protein>
<sequence>MHTKMNSFEEMTGGTGIKGLYGTLTCLSIQLCLYAMVRKAGLRRSSVFVDIGSGINRVLFHALLYPAVEWAFGIEFDPVKVLKAVAAFDYLMQKMPVFKAAMKNKSAPPKANCASISEVGTLSPATHAFTFWVGMTKAAKMAIGRLWNNCPSLKAIMIVQHTMSTSKSKGWAFPEALMASLGFENIQLVDVVRGLKMSGSAKDTFRGYVFVKKSAAGPKDPAWAAEMERARAKFETDSVKVAEKEAKSAALDAARVAQLADQAAAAAAANRPTGAQQGTRRSSRVVRKTSLGVDDYFHKTDLQPDDDMYLGEEGKRAAEAEGKYIPCVHAEGWEVNANGVVRNVETKKAATCRTTKPDGKGDVFARLALQTGEGKGAKKVDRCFAVKHLVAVAWRPEDLAAKIPLAQDGGLDRRQGEWRIGYIDGNKFNNSAANLVLVPARR</sequence>
<proteinExistence type="predicted"/>
<name>A0A9W6C0B5_9CHLO</name>
<keyword evidence="2" id="KW-1185">Reference proteome</keyword>
<dbReference type="EMBL" id="BRXU01000048">
    <property type="protein sequence ID" value="GLC61614.1"/>
    <property type="molecule type" value="Genomic_DNA"/>
</dbReference>
<accession>A0A9W6C0B5</accession>
<evidence type="ECO:0008006" key="3">
    <source>
        <dbReference type="Google" id="ProtNLM"/>
    </source>
</evidence>